<gene>
    <name evidence="2" type="ORF">D0859_10874</name>
</gene>
<dbReference type="Pfam" id="PF13409">
    <property type="entry name" value="GST_N_2"/>
    <property type="match status" value="1"/>
</dbReference>
<dbReference type="SFLD" id="SFLDS00019">
    <property type="entry name" value="Glutathione_Transferase_(cytos"/>
    <property type="match status" value="1"/>
</dbReference>
<protein>
    <recommendedName>
        <fullName evidence="1">GST N-terminal domain-containing protein</fullName>
    </recommendedName>
</protein>
<evidence type="ECO:0000259" key="1">
    <source>
        <dbReference type="Pfam" id="PF13409"/>
    </source>
</evidence>
<dbReference type="SUPFAM" id="SSF47616">
    <property type="entry name" value="GST C-terminal domain-like"/>
    <property type="match status" value="1"/>
</dbReference>
<dbReference type="PANTHER" id="PTHR32419:SF23">
    <property type="entry name" value="GLUTATHIONE S-TRANSFERASE (EUROFUNG)"/>
    <property type="match status" value="1"/>
</dbReference>
<dbReference type="SFLD" id="SFLDG01206">
    <property type="entry name" value="Xi.1"/>
    <property type="match status" value="1"/>
</dbReference>
<feature type="domain" description="GST N-terminal" evidence="1">
    <location>
        <begin position="97"/>
        <end position="209"/>
    </location>
</feature>
<dbReference type="OrthoDB" id="2309723at2759"/>
<dbReference type="EMBL" id="QWIT01000378">
    <property type="protein sequence ID" value="RMZ25058.1"/>
    <property type="molecule type" value="Genomic_DNA"/>
</dbReference>
<dbReference type="InterPro" id="IPR016639">
    <property type="entry name" value="GST_Omega/GSH"/>
</dbReference>
<comment type="caution">
    <text evidence="2">The sequence shown here is derived from an EMBL/GenBank/DDBJ whole genome shotgun (WGS) entry which is preliminary data.</text>
</comment>
<dbReference type="Gene3D" id="1.20.1050.10">
    <property type="match status" value="1"/>
</dbReference>
<sequence>MDIGSQIPNSGLHRLIEQLSNHHIFMFRRLAAVTSQIRFTKVATSNTVRNMASSTGSGSSMPSDWHKGPDDSFHGKITSDGPFHPEKDRYHIFIGTFCPFAHRANFMRKLKQLDQYAGIDVSIVKPYPKGDSNGWPGWRFNHPEEKNEPGGIYEGSTEDKLFGSRFMHEIYFRADKDYKGRYSVPVLWDKKLNTIVNNESHELLRDLQTAFNDLLPNDVANLTLYPEELRNEIDRIAEWMQADLNTGVYKAGFAPNQEVYNQKVPGPFACLNKLEAIAHSNGGPYLLGKKMTEIDVRAYATLIRFDPVYVQHFKCNLGTIRYNYPVLNNWLKHMYWDHEAFKSTTDFRHIKENYTKSHYDLNPKAITPLGPYPDVEEQYETDWSKLKPGRIDMPEVVEWEKRLP</sequence>
<proteinExistence type="predicted"/>
<dbReference type="InterPro" id="IPR036249">
    <property type="entry name" value="Thioredoxin-like_sf"/>
</dbReference>
<dbReference type="GO" id="GO:0005737">
    <property type="term" value="C:cytoplasm"/>
    <property type="evidence" value="ECO:0007669"/>
    <property type="project" value="TreeGrafter"/>
</dbReference>
<dbReference type="PANTHER" id="PTHR32419">
    <property type="entry name" value="GLUTATHIONYL-HYDROQUINONE REDUCTASE"/>
    <property type="match status" value="1"/>
</dbReference>
<dbReference type="VEuPathDB" id="FungiDB:BTJ68_12201"/>
<evidence type="ECO:0000313" key="3">
    <source>
        <dbReference type="Proteomes" id="UP000281677"/>
    </source>
</evidence>
<dbReference type="InterPro" id="IPR040079">
    <property type="entry name" value="Glutathione_S-Trfase"/>
</dbReference>
<accession>A0A3M7II22</accession>
<dbReference type="AlphaFoldDB" id="A0A3M7II22"/>
<dbReference type="InterPro" id="IPR047047">
    <property type="entry name" value="GST_Omega-like_C"/>
</dbReference>
<dbReference type="InterPro" id="IPR036282">
    <property type="entry name" value="Glutathione-S-Trfase_C_sf"/>
</dbReference>
<dbReference type="CDD" id="cd03190">
    <property type="entry name" value="GST_C_Omega_like"/>
    <property type="match status" value="1"/>
</dbReference>
<reference evidence="2 3" key="1">
    <citation type="journal article" date="2018" name="BMC Genomics">
        <title>Genomic evidence for intraspecific hybridization in a clonal and extremely halotolerant yeast.</title>
        <authorList>
            <person name="Gostincar C."/>
            <person name="Stajich J.E."/>
            <person name="Zupancic J."/>
            <person name="Zalar P."/>
            <person name="Gunde-Cimerman N."/>
        </authorList>
    </citation>
    <scope>NUCLEOTIDE SEQUENCE [LARGE SCALE GENOMIC DNA]</scope>
    <source>
        <strain evidence="2 3">EXF-120</strain>
    </source>
</reference>
<dbReference type="InterPro" id="IPR004045">
    <property type="entry name" value="Glutathione_S-Trfase_N"/>
</dbReference>
<name>A0A3M7II22_HORWE</name>
<dbReference type="SUPFAM" id="SSF52833">
    <property type="entry name" value="Thioredoxin-like"/>
    <property type="match status" value="1"/>
</dbReference>
<evidence type="ECO:0000313" key="2">
    <source>
        <dbReference type="EMBL" id="RMZ25058.1"/>
    </source>
</evidence>
<dbReference type="Gene3D" id="3.40.30.10">
    <property type="entry name" value="Glutaredoxin"/>
    <property type="match status" value="1"/>
</dbReference>
<dbReference type="GO" id="GO:0004364">
    <property type="term" value="F:glutathione transferase activity"/>
    <property type="evidence" value="ECO:0007669"/>
    <property type="project" value="InterPro"/>
</dbReference>
<dbReference type="SFLD" id="SFLDG01148">
    <property type="entry name" value="Xi_(cytGST)"/>
    <property type="match status" value="1"/>
</dbReference>
<dbReference type="Pfam" id="PF13410">
    <property type="entry name" value="GST_C_2"/>
    <property type="match status" value="1"/>
</dbReference>
<organism evidence="2 3">
    <name type="scientific">Hortaea werneckii</name>
    <name type="common">Black yeast</name>
    <name type="synonym">Cladosporium werneckii</name>
    <dbReference type="NCBI Taxonomy" id="91943"/>
    <lineage>
        <taxon>Eukaryota</taxon>
        <taxon>Fungi</taxon>
        <taxon>Dikarya</taxon>
        <taxon>Ascomycota</taxon>
        <taxon>Pezizomycotina</taxon>
        <taxon>Dothideomycetes</taxon>
        <taxon>Dothideomycetidae</taxon>
        <taxon>Mycosphaerellales</taxon>
        <taxon>Teratosphaeriaceae</taxon>
        <taxon>Hortaea</taxon>
    </lineage>
</organism>
<dbReference type="Proteomes" id="UP000281677">
    <property type="component" value="Unassembled WGS sequence"/>
</dbReference>